<organism evidence="1 2">
    <name type="scientific">Metabacillus flavus</name>
    <dbReference type="NCBI Taxonomy" id="2823519"/>
    <lineage>
        <taxon>Bacteria</taxon>
        <taxon>Bacillati</taxon>
        <taxon>Bacillota</taxon>
        <taxon>Bacilli</taxon>
        <taxon>Bacillales</taxon>
        <taxon>Bacillaceae</taxon>
        <taxon>Metabacillus</taxon>
    </lineage>
</organism>
<protein>
    <recommendedName>
        <fullName evidence="3">Transcriptional regulator</fullName>
    </recommendedName>
</protein>
<dbReference type="Proteomes" id="UP000682403">
    <property type="component" value="Unassembled WGS sequence"/>
</dbReference>
<dbReference type="EMBL" id="JAGVRK010000001">
    <property type="protein sequence ID" value="MBS2968766.1"/>
    <property type="molecule type" value="Genomic_DNA"/>
</dbReference>
<gene>
    <name evidence="1" type="ORF">J9317_08355</name>
</gene>
<dbReference type="RefSeq" id="WP_211557828.1">
    <property type="nucleotide sequence ID" value="NZ_JAGVRK010000001.1"/>
</dbReference>
<dbReference type="Gene3D" id="3.30.70.270">
    <property type="match status" value="1"/>
</dbReference>
<name>A0ABS5LDS2_9BACI</name>
<evidence type="ECO:0008006" key="3">
    <source>
        <dbReference type="Google" id="ProtNLM"/>
    </source>
</evidence>
<dbReference type="InterPro" id="IPR043128">
    <property type="entry name" value="Rev_trsase/Diguanyl_cyclase"/>
</dbReference>
<evidence type="ECO:0000313" key="1">
    <source>
        <dbReference type="EMBL" id="MBS2968766.1"/>
    </source>
</evidence>
<sequence length="431" mass="48294">MKQPIIIGIIGPHEIGENIRTAIKDFPSLKPVFRLSDRIEDASLFAAELIEKTDILLFSGKKPYQQAFKENKFKIPVHYIPLKGSGLYRSLHRLKNKTGDLSGLSIDTLSLQQVQSALQELDEKPKFIKAMDVPNVEMHMNHMAIEKCTGVLTGNKAVAAELEMAGISAEWVTPTKGDIVVALERALLSTEKRKSLEAQIVIGTIRIGDYGRFMESAASEHDFQREKLKLHAKILDYAESLEGHLTDLGGEHYVFATTRGAFERVTEGYKHIPLLEEAKQINQRMLSMGIGFGYTASEAGEHSRIALRQASEYGINQCFIVREDKSAVGPIEMASPMVYRLSSSDAKVMDRAKRAGMSAIHLERMLAKLNRTEKEFYTAHEMASLLNVTIRTAHRILHQWTEAGIAAAAGEEKLKSKGRPRQLYRIFMEDK</sequence>
<evidence type="ECO:0000313" key="2">
    <source>
        <dbReference type="Proteomes" id="UP000682403"/>
    </source>
</evidence>
<accession>A0ABS5LDS2</accession>
<comment type="caution">
    <text evidence="1">The sequence shown here is derived from an EMBL/GenBank/DDBJ whole genome shotgun (WGS) entry which is preliminary data.</text>
</comment>
<proteinExistence type="predicted"/>
<keyword evidence="2" id="KW-1185">Reference proteome</keyword>
<reference evidence="1 2" key="1">
    <citation type="submission" date="2021-04" db="EMBL/GenBank/DDBJ databases">
        <title>Metabacillus sp. strain KIGAM252 whole genome sequence.</title>
        <authorList>
            <person name="Seo M.-J."/>
            <person name="Cho E.-S."/>
            <person name="Hwang C.Y."/>
            <person name="Yoon D.J."/>
        </authorList>
    </citation>
    <scope>NUCLEOTIDE SEQUENCE [LARGE SCALE GENOMIC DNA]</scope>
    <source>
        <strain evidence="1 2">KIGAM252</strain>
    </source>
</reference>